<accession>A0A1I7FI50</accession>
<evidence type="ECO:0000313" key="3">
    <source>
        <dbReference type="Proteomes" id="UP000183926"/>
    </source>
</evidence>
<sequence length="38" mass="4491">MELFLARLDIDNMYNVLPDFWLANRYIVIIFCLSGVVI</sequence>
<keyword evidence="1" id="KW-0472">Membrane</keyword>
<reference evidence="2 3" key="1">
    <citation type="submission" date="2016-10" db="EMBL/GenBank/DDBJ databases">
        <authorList>
            <person name="de Groot N.N."/>
        </authorList>
    </citation>
    <scope>NUCLEOTIDE SEQUENCE [LARGE SCALE GENOMIC DNA]</scope>
    <source>
        <strain evidence="2 3">Nm24</strain>
    </source>
</reference>
<dbReference type="EMBL" id="FPBL01000001">
    <property type="protein sequence ID" value="SFU35818.1"/>
    <property type="molecule type" value="Genomic_DNA"/>
</dbReference>
<protein>
    <submittedName>
        <fullName evidence="2">Uncharacterized protein</fullName>
    </submittedName>
</protein>
<name>A0A1I7FI50_9PROT</name>
<evidence type="ECO:0000256" key="1">
    <source>
        <dbReference type="SAM" id="Phobius"/>
    </source>
</evidence>
<gene>
    <name evidence="2" type="ORF">SAMN05216339_101510</name>
</gene>
<evidence type="ECO:0000313" key="2">
    <source>
        <dbReference type="EMBL" id="SFU35818.1"/>
    </source>
</evidence>
<feature type="transmembrane region" description="Helical" evidence="1">
    <location>
        <begin position="20"/>
        <end position="37"/>
    </location>
</feature>
<dbReference type="AlphaFoldDB" id="A0A1I7FI50"/>
<keyword evidence="1" id="KW-1133">Transmembrane helix</keyword>
<proteinExistence type="predicted"/>
<keyword evidence="1" id="KW-0812">Transmembrane</keyword>
<organism evidence="2 3">
    <name type="scientific">Nitrosomonas eutropha</name>
    <dbReference type="NCBI Taxonomy" id="916"/>
    <lineage>
        <taxon>Bacteria</taxon>
        <taxon>Pseudomonadati</taxon>
        <taxon>Pseudomonadota</taxon>
        <taxon>Betaproteobacteria</taxon>
        <taxon>Nitrosomonadales</taxon>
        <taxon>Nitrosomonadaceae</taxon>
        <taxon>Nitrosomonas</taxon>
    </lineage>
</organism>
<dbReference type="Proteomes" id="UP000183926">
    <property type="component" value="Unassembled WGS sequence"/>
</dbReference>